<comment type="function">
    <text evidence="2">Specific and highly efficient GDP-D-glucose phosphorylase regulating the levels of GDP-D-glucose in cells.</text>
</comment>
<dbReference type="PANTHER" id="PTHR20884">
    <property type="entry name" value="GDP-D-GLUCOSE PHOSPHORYLASE 1"/>
    <property type="match status" value="1"/>
</dbReference>
<dbReference type="SUPFAM" id="SSF54197">
    <property type="entry name" value="HIT-like"/>
    <property type="match status" value="1"/>
</dbReference>
<dbReference type="InterPro" id="IPR036265">
    <property type="entry name" value="HIT-like_sf"/>
</dbReference>
<dbReference type="Proteomes" id="UP000396835">
    <property type="component" value="Unassembled WGS sequence"/>
</dbReference>
<dbReference type="PANTHER" id="PTHR20884:SF8">
    <property type="entry name" value="GDP-D-GLUCOSE PHOSPHORYLASE 1"/>
    <property type="match status" value="1"/>
</dbReference>
<evidence type="ECO:0000256" key="3">
    <source>
        <dbReference type="ARBA" id="ARBA00012507"/>
    </source>
</evidence>
<evidence type="ECO:0000256" key="1">
    <source>
        <dbReference type="ARBA" id="ARBA00000063"/>
    </source>
</evidence>
<comment type="catalytic activity">
    <reaction evidence="1">
        <text>GDP-alpha-D-glucose + phosphate = alpha-D-glucose 1-phosphate + GDP + H(+)</text>
        <dbReference type="Rhea" id="RHEA:30387"/>
        <dbReference type="ChEBI" id="CHEBI:15378"/>
        <dbReference type="ChEBI" id="CHEBI:43474"/>
        <dbReference type="ChEBI" id="CHEBI:58189"/>
        <dbReference type="ChEBI" id="CHEBI:58601"/>
        <dbReference type="ChEBI" id="CHEBI:62230"/>
        <dbReference type="EC" id="2.7.7.78"/>
    </reaction>
</comment>
<name>A0A449I1C4_9BACE</name>
<feature type="domain" description="GDPGP1-like C-terminal" evidence="6">
    <location>
        <begin position="247"/>
        <end position="325"/>
    </location>
</feature>
<protein>
    <recommendedName>
        <fullName evidence="4">GDP-D-glucose phosphorylase 1</fullName>
        <ecNumber evidence="3">2.7.7.78</ecNumber>
    </recommendedName>
</protein>
<feature type="domain" description="DUF4922" evidence="5">
    <location>
        <begin position="8"/>
        <end position="153"/>
    </location>
</feature>
<dbReference type="Pfam" id="PF26216">
    <property type="entry name" value="GDPGP1_C"/>
    <property type="match status" value="1"/>
</dbReference>
<dbReference type="AlphaFoldDB" id="A0A449I1C4"/>
<accession>A0A449I1C4</accession>
<dbReference type="InterPro" id="IPR026506">
    <property type="entry name" value="GDPGP"/>
</dbReference>
<evidence type="ECO:0000313" key="8">
    <source>
        <dbReference type="Proteomes" id="UP000396835"/>
    </source>
</evidence>
<dbReference type="GO" id="GO:0005737">
    <property type="term" value="C:cytoplasm"/>
    <property type="evidence" value="ECO:0007669"/>
    <property type="project" value="UniProtKB-SubCell"/>
</dbReference>
<evidence type="ECO:0000256" key="2">
    <source>
        <dbReference type="ARBA" id="ARBA00003049"/>
    </source>
</evidence>
<evidence type="ECO:0000313" key="7">
    <source>
        <dbReference type="EMBL" id="VFB13241.1"/>
    </source>
</evidence>
<dbReference type="GO" id="GO:0016787">
    <property type="term" value="F:hydrolase activity"/>
    <property type="evidence" value="ECO:0007669"/>
    <property type="project" value="UniProtKB-KW"/>
</dbReference>
<dbReference type="GO" id="GO:0005085">
    <property type="term" value="F:guanyl-nucleotide exchange factor activity"/>
    <property type="evidence" value="ECO:0007669"/>
    <property type="project" value="UniProtKB-KW"/>
</dbReference>
<evidence type="ECO:0000256" key="4">
    <source>
        <dbReference type="ARBA" id="ARBA00018857"/>
    </source>
</evidence>
<sequence length="331" mass="36753">MNRAIHNLLTEQIASWETARNNYAALGGVRVKELNVNGIPYNVQFNPARIVSSGAKVDAKSIQERKCFLCPTNLPPEQKGIPFRGHYHVLVNPFPIFPCHLTIPELTHIPQRIAPRFADMLELAQALSDFIIFYNGPKCGASAPDHAHFQAGNKGFLPIEKDWRGQISGKIADYGKAALWYLNDAPRTTLVIESVSAEDAIALFNIIYHTLDVKPGEEEPMMNVLALYGSPCTDPIASKSCPEEEHRWTVFLFPREKHRPACYTAEGDANLLSSPASVDLGGVFIIPVEQDFLKITAEDVAAILSEVCISAADFQRIRQHIKEQIPKNISL</sequence>
<dbReference type="EC" id="2.7.7.78" evidence="3"/>
<evidence type="ECO:0000259" key="5">
    <source>
        <dbReference type="Pfam" id="PF16269"/>
    </source>
</evidence>
<reference evidence="7 8" key="1">
    <citation type="submission" date="2019-02" db="EMBL/GenBank/DDBJ databases">
        <authorList>
            <consortium name="Pathogen Informatics"/>
        </authorList>
    </citation>
    <scope>NUCLEOTIDE SEQUENCE [LARGE SCALE GENOMIC DNA]</scope>
    <source>
        <strain evidence="7 8">3012STDY7078512</strain>
    </source>
</reference>
<dbReference type="EMBL" id="CAACYH010000004">
    <property type="protein sequence ID" value="VFB13241.1"/>
    <property type="molecule type" value="Genomic_DNA"/>
</dbReference>
<gene>
    <name evidence="7" type="ORF">NCTC7812_00762</name>
</gene>
<dbReference type="GO" id="GO:0080048">
    <property type="term" value="F:GDP-D-glucose phosphorylase activity"/>
    <property type="evidence" value="ECO:0007669"/>
    <property type="project" value="InterPro"/>
</dbReference>
<organism evidence="7 8">
    <name type="scientific">Prevotella heparinolytica</name>
    <dbReference type="NCBI Taxonomy" id="28113"/>
    <lineage>
        <taxon>Bacteria</taxon>
        <taxon>Pseudomonadati</taxon>
        <taxon>Bacteroidota</taxon>
        <taxon>Bacteroidia</taxon>
        <taxon>Bacteroidales</taxon>
        <taxon>Bacteroidaceae</taxon>
        <taxon>Bacteroides</taxon>
    </lineage>
</organism>
<dbReference type="GO" id="GO:0000166">
    <property type="term" value="F:nucleotide binding"/>
    <property type="evidence" value="ECO:0007669"/>
    <property type="project" value="UniProtKB-KW"/>
</dbReference>
<dbReference type="Pfam" id="PF16269">
    <property type="entry name" value="DUF4922"/>
    <property type="match status" value="1"/>
</dbReference>
<dbReference type="InterPro" id="IPR058865">
    <property type="entry name" value="GDPGP1_C"/>
</dbReference>
<evidence type="ECO:0000259" key="6">
    <source>
        <dbReference type="Pfam" id="PF26216"/>
    </source>
</evidence>
<dbReference type="OrthoDB" id="5494374at2"/>
<dbReference type="RefSeq" id="WP_131751691.1">
    <property type="nucleotide sequence ID" value="NZ_CAACYH010000004.1"/>
</dbReference>
<proteinExistence type="predicted"/>
<dbReference type="InterPro" id="IPR046320">
    <property type="entry name" value="DUF4922"/>
</dbReference>
<dbReference type="GO" id="GO:0006006">
    <property type="term" value="P:glucose metabolic process"/>
    <property type="evidence" value="ECO:0007669"/>
    <property type="project" value="TreeGrafter"/>
</dbReference>